<dbReference type="Proteomes" id="UP000757435">
    <property type="component" value="Unassembled WGS sequence"/>
</dbReference>
<keyword evidence="3" id="KW-0489">Methyltransferase</keyword>
<evidence type="ECO:0000256" key="1">
    <source>
        <dbReference type="SAM" id="SignalP"/>
    </source>
</evidence>
<dbReference type="GO" id="GO:0008168">
    <property type="term" value="F:methyltransferase activity"/>
    <property type="evidence" value="ECO:0007669"/>
    <property type="project" value="UniProtKB-KW"/>
</dbReference>
<organism evidence="3 4">
    <name type="scientific">Drouetiella hepatica Uher 2000/2452</name>
    <dbReference type="NCBI Taxonomy" id="904376"/>
    <lineage>
        <taxon>Bacteria</taxon>
        <taxon>Bacillati</taxon>
        <taxon>Cyanobacteriota</taxon>
        <taxon>Cyanophyceae</taxon>
        <taxon>Oculatellales</taxon>
        <taxon>Oculatellaceae</taxon>
        <taxon>Drouetiella</taxon>
    </lineage>
</organism>
<dbReference type="SUPFAM" id="SSF53335">
    <property type="entry name" value="S-adenosyl-L-methionine-dependent methyltransferases"/>
    <property type="match status" value="1"/>
</dbReference>
<comment type="caution">
    <text evidence="3">The sequence shown here is derived from an EMBL/GenBank/DDBJ whole genome shotgun (WGS) entry which is preliminary data.</text>
</comment>
<dbReference type="PROSITE" id="PS51257">
    <property type="entry name" value="PROKAR_LIPOPROTEIN"/>
    <property type="match status" value="1"/>
</dbReference>
<feature type="chain" id="PRO_5037120636" evidence="1">
    <location>
        <begin position="27"/>
        <end position="256"/>
    </location>
</feature>
<accession>A0A951UR01</accession>
<evidence type="ECO:0000313" key="4">
    <source>
        <dbReference type="Proteomes" id="UP000757435"/>
    </source>
</evidence>
<reference evidence="3" key="1">
    <citation type="submission" date="2021-05" db="EMBL/GenBank/DDBJ databases">
        <authorList>
            <person name="Pietrasiak N."/>
            <person name="Ward R."/>
            <person name="Stajich J.E."/>
            <person name="Kurbessoian T."/>
        </authorList>
    </citation>
    <scope>NUCLEOTIDE SEQUENCE</scope>
    <source>
        <strain evidence="3">UHER 2000/2452</strain>
    </source>
</reference>
<keyword evidence="3" id="KW-0808">Transferase</keyword>
<feature type="domain" description="Methyltransferase" evidence="2">
    <location>
        <begin position="92"/>
        <end position="229"/>
    </location>
</feature>
<dbReference type="AlphaFoldDB" id="A0A951UR01"/>
<sequence length="256" mass="28460">MLKFLRFRILALFVSLLLVTACSVPIAPPVSSSTVYETREVHHPDGIGKFYMGREIAQVMGHQGAGWLERSSREVEEKPAVAIAALNLQPTDVVADIGAGTGYFSFRMSDRLPQGKVFAVDVQPEMIEILNSLSREKGITNVEPILGRVDHPNLPDNSIDLAIIVDAYHEFEYPREMMQGIVKALKPDGRVVLLEYRGENPLIPIKGLHKMTQRQVKKEMQAVGLIWQQTQDSLPQQHLMTFGKSAGEKGSSEKGQ</sequence>
<dbReference type="Gene3D" id="3.40.50.150">
    <property type="entry name" value="Vaccinia Virus protein VP39"/>
    <property type="match status" value="1"/>
</dbReference>
<protein>
    <submittedName>
        <fullName evidence="3">Class I SAM-dependent methyltransferase</fullName>
    </submittedName>
</protein>
<dbReference type="CDD" id="cd02440">
    <property type="entry name" value="AdoMet_MTases"/>
    <property type="match status" value="1"/>
</dbReference>
<dbReference type="PANTHER" id="PTHR43591">
    <property type="entry name" value="METHYLTRANSFERASE"/>
    <property type="match status" value="1"/>
</dbReference>
<evidence type="ECO:0000259" key="2">
    <source>
        <dbReference type="Pfam" id="PF13847"/>
    </source>
</evidence>
<dbReference type="InterPro" id="IPR025714">
    <property type="entry name" value="Methyltranfer_dom"/>
</dbReference>
<dbReference type="InterPro" id="IPR029063">
    <property type="entry name" value="SAM-dependent_MTases_sf"/>
</dbReference>
<gene>
    <name evidence="3" type="ORF">KME15_27615</name>
</gene>
<dbReference type="GO" id="GO:0032259">
    <property type="term" value="P:methylation"/>
    <property type="evidence" value="ECO:0007669"/>
    <property type="project" value="UniProtKB-KW"/>
</dbReference>
<feature type="signal peptide" evidence="1">
    <location>
        <begin position="1"/>
        <end position="26"/>
    </location>
</feature>
<evidence type="ECO:0000313" key="3">
    <source>
        <dbReference type="EMBL" id="MBW4662434.1"/>
    </source>
</evidence>
<dbReference type="EMBL" id="JAHHHD010000076">
    <property type="protein sequence ID" value="MBW4662434.1"/>
    <property type="molecule type" value="Genomic_DNA"/>
</dbReference>
<reference evidence="3" key="2">
    <citation type="journal article" date="2022" name="Microbiol. Resour. Announc.">
        <title>Metagenome Sequencing to Explore Phylogenomics of Terrestrial Cyanobacteria.</title>
        <authorList>
            <person name="Ward R.D."/>
            <person name="Stajich J.E."/>
            <person name="Johansen J.R."/>
            <person name="Huntemann M."/>
            <person name="Clum A."/>
            <person name="Foster B."/>
            <person name="Foster B."/>
            <person name="Roux S."/>
            <person name="Palaniappan K."/>
            <person name="Varghese N."/>
            <person name="Mukherjee S."/>
            <person name="Reddy T.B.K."/>
            <person name="Daum C."/>
            <person name="Copeland A."/>
            <person name="Chen I.A."/>
            <person name="Ivanova N.N."/>
            <person name="Kyrpides N.C."/>
            <person name="Shapiro N."/>
            <person name="Eloe-Fadrosh E.A."/>
            <person name="Pietrasiak N."/>
        </authorList>
    </citation>
    <scope>NUCLEOTIDE SEQUENCE</scope>
    <source>
        <strain evidence="3">UHER 2000/2452</strain>
    </source>
</reference>
<name>A0A951UR01_9CYAN</name>
<keyword evidence="1" id="KW-0732">Signal</keyword>
<dbReference type="Pfam" id="PF13847">
    <property type="entry name" value="Methyltransf_31"/>
    <property type="match status" value="1"/>
</dbReference>
<proteinExistence type="predicted"/>